<sequence>MKTGLGVESKIGTRSEVENGTEKSASEARTRLGLTRDQCVTGSWKTTEALALLDLVAMKKIGVVRIQNRRPHVDGEYLYACRYWRSSEYNRKGKYAIIGGSGTESLEIVNLHNRYITCSYPAPGAIFAVTSHEEKIAFGGSAPFFNMVSFHDPKHERYGSKLKERSKPILDMTNF</sequence>
<protein>
    <submittedName>
        <fullName evidence="2">Uncharacterized protein</fullName>
    </submittedName>
</protein>
<dbReference type="AlphaFoldDB" id="A0A4C1V6L5"/>
<dbReference type="Proteomes" id="UP000299102">
    <property type="component" value="Unassembled WGS sequence"/>
</dbReference>
<dbReference type="EMBL" id="BGZK01000289">
    <property type="protein sequence ID" value="GBP34488.1"/>
    <property type="molecule type" value="Genomic_DNA"/>
</dbReference>
<dbReference type="OrthoDB" id="361494at2759"/>
<dbReference type="STRING" id="151549.A0A4C1V6L5"/>
<keyword evidence="3" id="KW-1185">Reference proteome</keyword>
<gene>
    <name evidence="2" type="ORF">EVAR_29883_1</name>
</gene>
<evidence type="ECO:0000256" key="1">
    <source>
        <dbReference type="SAM" id="MobiDB-lite"/>
    </source>
</evidence>
<feature type="compositionally biased region" description="Basic and acidic residues" evidence="1">
    <location>
        <begin position="11"/>
        <end position="28"/>
    </location>
</feature>
<comment type="caution">
    <text evidence="2">The sequence shown here is derived from an EMBL/GenBank/DDBJ whole genome shotgun (WGS) entry which is preliminary data.</text>
</comment>
<evidence type="ECO:0000313" key="3">
    <source>
        <dbReference type="Proteomes" id="UP000299102"/>
    </source>
</evidence>
<reference evidence="2 3" key="1">
    <citation type="journal article" date="2019" name="Commun. Biol.">
        <title>The bagworm genome reveals a unique fibroin gene that provides high tensile strength.</title>
        <authorList>
            <person name="Kono N."/>
            <person name="Nakamura H."/>
            <person name="Ohtoshi R."/>
            <person name="Tomita M."/>
            <person name="Numata K."/>
            <person name="Arakawa K."/>
        </authorList>
    </citation>
    <scope>NUCLEOTIDE SEQUENCE [LARGE SCALE GENOMIC DNA]</scope>
</reference>
<evidence type="ECO:0000313" key="2">
    <source>
        <dbReference type="EMBL" id="GBP34488.1"/>
    </source>
</evidence>
<proteinExistence type="predicted"/>
<name>A0A4C1V6L5_EUMVA</name>
<feature type="region of interest" description="Disordered" evidence="1">
    <location>
        <begin position="1"/>
        <end position="28"/>
    </location>
</feature>
<organism evidence="2 3">
    <name type="scientific">Eumeta variegata</name>
    <name type="common">Bagworm moth</name>
    <name type="synonym">Eumeta japonica</name>
    <dbReference type="NCBI Taxonomy" id="151549"/>
    <lineage>
        <taxon>Eukaryota</taxon>
        <taxon>Metazoa</taxon>
        <taxon>Ecdysozoa</taxon>
        <taxon>Arthropoda</taxon>
        <taxon>Hexapoda</taxon>
        <taxon>Insecta</taxon>
        <taxon>Pterygota</taxon>
        <taxon>Neoptera</taxon>
        <taxon>Endopterygota</taxon>
        <taxon>Lepidoptera</taxon>
        <taxon>Glossata</taxon>
        <taxon>Ditrysia</taxon>
        <taxon>Tineoidea</taxon>
        <taxon>Psychidae</taxon>
        <taxon>Oiketicinae</taxon>
        <taxon>Eumeta</taxon>
    </lineage>
</organism>
<accession>A0A4C1V6L5</accession>